<accession>A0ACB8H5A6</accession>
<protein>
    <submittedName>
        <fullName evidence="1">Pantothenate transporter FEN2</fullName>
    </submittedName>
</protein>
<dbReference type="Proteomes" id="UP000664032">
    <property type="component" value="Unassembled WGS sequence"/>
</dbReference>
<reference evidence="1" key="1">
    <citation type="submission" date="2021-10" db="EMBL/GenBank/DDBJ databases">
        <title>Psilocybe cubensis genome.</title>
        <authorList>
            <person name="Mckernan K.J."/>
            <person name="Crawford S."/>
            <person name="Trippe A."/>
            <person name="Kane L.T."/>
            <person name="Mclaughlin S."/>
        </authorList>
    </citation>
    <scope>NUCLEOTIDE SEQUENCE</scope>
    <source>
        <strain evidence="1">MGC-MH-2018</strain>
    </source>
</reference>
<evidence type="ECO:0000313" key="2">
    <source>
        <dbReference type="Proteomes" id="UP000664032"/>
    </source>
</evidence>
<sequence length="142" mass="16098">MDRSYPDLAGASYAGQATTFAWANQICADDDQERAVVLASMNMWNNAVNAWWSIVFYPATDAPKFRKGMIAMICVALATLGITWLVYALERREWRRMRDARFLREEKEQDAQSDTRSRGEAGSVNSRSRSRSRHRGSVGDAK</sequence>
<dbReference type="EMBL" id="JAFIQS020000004">
    <property type="protein sequence ID" value="KAH9482822.1"/>
    <property type="molecule type" value="Genomic_DNA"/>
</dbReference>
<gene>
    <name evidence="1" type="ORF">JR316_0004922</name>
</gene>
<keyword evidence="2" id="KW-1185">Reference proteome</keyword>
<comment type="caution">
    <text evidence="1">The sequence shown here is derived from an EMBL/GenBank/DDBJ whole genome shotgun (WGS) entry which is preliminary data.</text>
</comment>
<name>A0ACB8H5A6_PSICU</name>
<evidence type="ECO:0000313" key="1">
    <source>
        <dbReference type="EMBL" id="KAH9482822.1"/>
    </source>
</evidence>
<organism evidence="1 2">
    <name type="scientific">Psilocybe cubensis</name>
    <name type="common">Psychedelic mushroom</name>
    <name type="synonym">Stropharia cubensis</name>
    <dbReference type="NCBI Taxonomy" id="181762"/>
    <lineage>
        <taxon>Eukaryota</taxon>
        <taxon>Fungi</taxon>
        <taxon>Dikarya</taxon>
        <taxon>Basidiomycota</taxon>
        <taxon>Agaricomycotina</taxon>
        <taxon>Agaricomycetes</taxon>
        <taxon>Agaricomycetidae</taxon>
        <taxon>Agaricales</taxon>
        <taxon>Agaricineae</taxon>
        <taxon>Strophariaceae</taxon>
        <taxon>Psilocybe</taxon>
    </lineage>
</organism>
<proteinExistence type="predicted"/>